<dbReference type="Proteomes" id="UP000243333">
    <property type="component" value="Unassembled WGS sequence"/>
</dbReference>
<dbReference type="InterPro" id="IPR036061">
    <property type="entry name" value="CheW-like_dom_sf"/>
</dbReference>
<dbReference type="AlphaFoldDB" id="A0A1G7JTM2"/>
<dbReference type="GO" id="GO:0005829">
    <property type="term" value="C:cytosol"/>
    <property type="evidence" value="ECO:0007669"/>
    <property type="project" value="TreeGrafter"/>
</dbReference>
<dbReference type="EMBL" id="FNBU01000006">
    <property type="protein sequence ID" value="SDF28293.1"/>
    <property type="molecule type" value="Genomic_DNA"/>
</dbReference>
<dbReference type="STRING" id="1123285.SAMN05660235_01047"/>
<accession>A0A1G7JTM2</accession>
<dbReference type="RefSeq" id="WP_093688782.1">
    <property type="nucleotide sequence ID" value="NZ_FNBU01000006.1"/>
</dbReference>
<reference evidence="3" key="1">
    <citation type="submission" date="2016-10" db="EMBL/GenBank/DDBJ databases">
        <authorList>
            <person name="Varghese N."/>
            <person name="Submissions S."/>
        </authorList>
    </citation>
    <scope>NUCLEOTIDE SEQUENCE [LARGE SCALE GENOMIC DNA]</scope>
    <source>
        <strain evidence="3">DSM 23256</strain>
    </source>
</reference>
<dbReference type="Pfam" id="PF01584">
    <property type="entry name" value="CheW"/>
    <property type="match status" value="3"/>
</dbReference>
<dbReference type="OrthoDB" id="9794382at2"/>
<evidence type="ECO:0000259" key="1">
    <source>
        <dbReference type="PROSITE" id="PS50851"/>
    </source>
</evidence>
<dbReference type="CDD" id="cd00732">
    <property type="entry name" value="CheW"/>
    <property type="match status" value="1"/>
</dbReference>
<organism evidence="2 3">
    <name type="scientific">Sporolituus thermophilus DSM 23256</name>
    <dbReference type="NCBI Taxonomy" id="1123285"/>
    <lineage>
        <taxon>Bacteria</taxon>
        <taxon>Bacillati</taxon>
        <taxon>Bacillota</taxon>
        <taxon>Negativicutes</taxon>
        <taxon>Selenomonadales</taxon>
        <taxon>Sporomusaceae</taxon>
        <taxon>Sporolituus</taxon>
    </lineage>
</organism>
<dbReference type="InterPro" id="IPR039315">
    <property type="entry name" value="CheW"/>
</dbReference>
<dbReference type="PANTHER" id="PTHR22617">
    <property type="entry name" value="CHEMOTAXIS SENSOR HISTIDINE KINASE-RELATED"/>
    <property type="match status" value="1"/>
</dbReference>
<sequence>MADSLQKERSAFDERQLVTFFLGREEFGTDIMKVREIVRLPSVTQIPQAPYYVKGIANLRGTILPVIDGRSLLGVDCQTQDESTRVLVVDVNGSITGIIVDRVSEVARVSGSVIEAPPPVLRGSVDAGGISGVVKLNDGRRIIMVLDMDSLLDLRFMQTGGAASAAAGVAGSEVRMAAEAREMDEDQLVTFTLAGEEYAFNIMHVKEIIRAPEITKVPNTVHYIEGVVSIRNQLLPIVNLRSYFSLPDADITDSSRVIIVDMGALSVGFRVDRVQEVTRVERKIIDPPPVMDDEGKAGYIKGIAKLNNGDRLVMYLDAPKLLSSELVRSLSEKSEAAADNVQAETGSAKILVEEEQLVTFKLGKEEFAVRINDVQEVNRMSSVTHMPGMPTYVEGLVNLRGNIIPALNLRRRFGMADRERDDATRIVIVDINNRKIGLVVDAVSEVLRIERNFIDKTPDVISGGIDPQYVSGVAKLNGGQRMVLILDLEKVVAFVSCRSAESDEPVAKRKRSTAN</sequence>
<dbReference type="Gene3D" id="2.40.50.180">
    <property type="entry name" value="CheA-289, Domain 4"/>
    <property type="match status" value="3"/>
</dbReference>
<evidence type="ECO:0000313" key="3">
    <source>
        <dbReference type="Proteomes" id="UP000243333"/>
    </source>
</evidence>
<feature type="domain" description="CheW-like" evidence="1">
    <location>
        <begin position="14"/>
        <end position="157"/>
    </location>
</feature>
<evidence type="ECO:0000313" key="2">
    <source>
        <dbReference type="EMBL" id="SDF28293.1"/>
    </source>
</evidence>
<dbReference type="PANTHER" id="PTHR22617:SF23">
    <property type="entry name" value="CHEMOTAXIS PROTEIN CHEW"/>
    <property type="match status" value="1"/>
</dbReference>
<name>A0A1G7JTM2_9FIRM</name>
<dbReference type="SMART" id="SM00260">
    <property type="entry name" value="CheW"/>
    <property type="match status" value="3"/>
</dbReference>
<gene>
    <name evidence="2" type="ORF">SAMN05660235_01047</name>
</gene>
<proteinExistence type="predicted"/>
<dbReference type="GO" id="GO:0006935">
    <property type="term" value="P:chemotaxis"/>
    <property type="evidence" value="ECO:0007669"/>
    <property type="project" value="InterPro"/>
</dbReference>
<dbReference type="InterPro" id="IPR002545">
    <property type="entry name" value="CheW-lke_dom"/>
</dbReference>
<dbReference type="GO" id="GO:0007165">
    <property type="term" value="P:signal transduction"/>
    <property type="evidence" value="ECO:0007669"/>
    <property type="project" value="InterPro"/>
</dbReference>
<dbReference type="SUPFAM" id="SSF50341">
    <property type="entry name" value="CheW-like"/>
    <property type="match status" value="3"/>
</dbReference>
<keyword evidence="3" id="KW-1185">Reference proteome</keyword>
<protein>
    <submittedName>
        <fullName evidence="2">Purine-binding chemotaxis protein CheW</fullName>
    </submittedName>
</protein>
<dbReference type="PROSITE" id="PS50851">
    <property type="entry name" value="CHEW"/>
    <property type="match status" value="3"/>
</dbReference>
<feature type="domain" description="CheW-like" evidence="1">
    <location>
        <begin position="185"/>
        <end position="327"/>
    </location>
</feature>
<dbReference type="Gene3D" id="2.30.30.40">
    <property type="entry name" value="SH3 Domains"/>
    <property type="match status" value="3"/>
</dbReference>
<feature type="domain" description="CheW-like" evidence="1">
    <location>
        <begin position="354"/>
        <end position="497"/>
    </location>
</feature>